<dbReference type="GO" id="GO:0005737">
    <property type="term" value="C:cytoplasm"/>
    <property type="evidence" value="ECO:0007669"/>
    <property type="project" value="UniProtKB-SubCell"/>
</dbReference>
<evidence type="ECO:0000256" key="6">
    <source>
        <dbReference type="ARBA" id="ARBA00022490"/>
    </source>
</evidence>
<dbReference type="GO" id="GO:0005615">
    <property type="term" value="C:extracellular space"/>
    <property type="evidence" value="ECO:0007669"/>
    <property type="project" value="TreeGrafter"/>
</dbReference>
<evidence type="ECO:0000256" key="11">
    <source>
        <dbReference type="SAM" id="MobiDB-lite"/>
    </source>
</evidence>
<evidence type="ECO:0000256" key="10">
    <source>
        <dbReference type="ARBA" id="ARBA00023136"/>
    </source>
</evidence>
<keyword evidence="8" id="KW-0165">Cleavage on pair of basic residues</keyword>
<dbReference type="GO" id="GO:0042127">
    <property type="term" value="P:regulation of cell population proliferation"/>
    <property type="evidence" value="ECO:0007669"/>
    <property type="project" value="TreeGrafter"/>
</dbReference>
<accession>A0A2Y9QHR0</accession>
<feature type="compositionally biased region" description="Basic and acidic residues" evidence="11">
    <location>
        <begin position="1"/>
        <end position="10"/>
    </location>
</feature>
<feature type="compositionally biased region" description="Pro residues" evidence="11">
    <location>
        <begin position="71"/>
        <end position="87"/>
    </location>
</feature>
<protein>
    <submittedName>
        <fullName evidence="14">Augurin</fullName>
    </submittedName>
</protein>
<dbReference type="Pfam" id="PF15187">
    <property type="entry name" value="Augurin"/>
    <property type="match status" value="1"/>
</dbReference>
<dbReference type="Proteomes" id="UP000248483">
    <property type="component" value="Unplaced"/>
</dbReference>
<evidence type="ECO:0000256" key="2">
    <source>
        <dbReference type="ARBA" id="ARBA00004496"/>
    </source>
</evidence>
<keyword evidence="13" id="KW-1185">Reference proteome</keyword>
<dbReference type="AlphaFoldDB" id="A0A2Y9QHR0"/>
<dbReference type="CTD" id="84417"/>
<comment type="similarity">
    <text evidence="4">Belongs to the augurin family.</text>
</comment>
<keyword evidence="7" id="KW-0964">Secreted</keyword>
<dbReference type="PANTHER" id="PTHR31613:SF2">
    <property type="entry name" value="AUGURIN"/>
    <property type="match status" value="1"/>
</dbReference>
<dbReference type="GeneID" id="111187506"/>
<keyword evidence="5" id="KW-1003">Cell membrane</keyword>
<dbReference type="GO" id="GO:0007417">
    <property type="term" value="P:central nervous system development"/>
    <property type="evidence" value="ECO:0007669"/>
    <property type="project" value="TreeGrafter"/>
</dbReference>
<dbReference type="GO" id="GO:0070314">
    <property type="term" value="P:G1 to G0 transition"/>
    <property type="evidence" value="ECO:0007669"/>
    <property type="project" value="TreeGrafter"/>
</dbReference>
<proteinExistence type="inferred from homology"/>
<dbReference type="PANTHER" id="PTHR31613">
    <property type="entry name" value="AUGURIN"/>
    <property type="match status" value="1"/>
</dbReference>
<dbReference type="GO" id="GO:0016324">
    <property type="term" value="C:apical plasma membrane"/>
    <property type="evidence" value="ECO:0007669"/>
    <property type="project" value="UniProtKB-SubCell"/>
</dbReference>
<reference evidence="14" key="1">
    <citation type="submission" date="2025-08" db="UniProtKB">
        <authorList>
            <consortium name="RefSeq"/>
        </authorList>
    </citation>
    <scope>IDENTIFICATION</scope>
    <source>
        <tissue evidence="14">Blood</tissue>
    </source>
</reference>
<dbReference type="GO" id="GO:0090398">
    <property type="term" value="P:cellular senescence"/>
    <property type="evidence" value="ECO:0007669"/>
    <property type="project" value="TreeGrafter"/>
</dbReference>
<dbReference type="STRING" id="9749.A0A2Y9QHR0"/>
<evidence type="ECO:0000256" key="9">
    <source>
        <dbReference type="ARBA" id="ARBA00022729"/>
    </source>
</evidence>
<dbReference type="KEGG" id="dle:111187506"/>
<dbReference type="InParanoid" id="A0A2Y9QHR0"/>
<evidence type="ECO:0000313" key="13">
    <source>
        <dbReference type="Proteomes" id="UP000248483"/>
    </source>
</evidence>
<dbReference type="InterPro" id="IPR028173">
    <property type="entry name" value="Augurin"/>
</dbReference>
<evidence type="ECO:0000256" key="12">
    <source>
        <dbReference type="SAM" id="Phobius"/>
    </source>
</evidence>
<evidence type="ECO:0000256" key="4">
    <source>
        <dbReference type="ARBA" id="ARBA00011014"/>
    </source>
</evidence>
<feature type="transmembrane region" description="Helical" evidence="12">
    <location>
        <begin position="120"/>
        <end position="140"/>
    </location>
</feature>
<evidence type="ECO:0000256" key="7">
    <source>
        <dbReference type="ARBA" id="ARBA00022525"/>
    </source>
</evidence>
<dbReference type="FunCoup" id="A0A2Y9QHR0">
    <property type="interactions" value="81"/>
</dbReference>
<evidence type="ECO:0000256" key="1">
    <source>
        <dbReference type="ARBA" id="ARBA00004221"/>
    </source>
</evidence>
<sequence>MPRPLPERLDLACPSPAVLGGPRTRTPPWAWRSRGRREGRGGLARTLGPGPQGTAPARRVPPRQGRRDRPPSTPMRGPPGRSPPRLVPPRLTLPAQRQPRRPHLPPAHSAAMAASSARPAALVMPALALLLLLCVGPGGISGNKLKLMPQKGEGGEPLVSAPASATTPVAVQESRAKEFLSSPGRLKRQLWDRTRPEVQQWYQHFLYLGFDEAKFEDDITYWLNRGRNGHDYYDYHQRHYDEDAAIGPRSPHGFRHGASVNYDDY</sequence>
<keyword evidence="6" id="KW-0963">Cytoplasm</keyword>
<keyword evidence="12" id="KW-0812">Transmembrane</keyword>
<evidence type="ECO:0000313" key="14">
    <source>
        <dbReference type="RefSeq" id="XP_022454958.1"/>
    </source>
</evidence>
<keyword evidence="9" id="KW-0732">Signal</keyword>
<dbReference type="GO" id="GO:0031145">
    <property type="term" value="P:anaphase-promoting complex-dependent catabolic process"/>
    <property type="evidence" value="ECO:0007669"/>
    <property type="project" value="TreeGrafter"/>
</dbReference>
<comment type="subcellular location">
    <subcellularLocation>
        <location evidence="1">Apical cell membrane</location>
    </subcellularLocation>
    <subcellularLocation>
        <location evidence="2">Cytoplasm</location>
    </subcellularLocation>
    <subcellularLocation>
        <location evidence="3">Secreted</location>
    </subcellularLocation>
</comment>
<dbReference type="RefSeq" id="XP_022454958.1">
    <property type="nucleotide sequence ID" value="XM_022599250.1"/>
</dbReference>
<keyword evidence="10 12" id="KW-0472">Membrane</keyword>
<feature type="region of interest" description="Disordered" evidence="11">
    <location>
        <begin position="1"/>
        <end position="111"/>
    </location>
</feature>
<keyword evidence="12" id="KW-1133">Transmembrane helix</keyword>
<evidence type="ECO:0000256" key="3">
    <source>
        <dbReference type="ARBA" id="ARBA00004613"/>
    </source>
</evidence>
<organism evidence="13 14">
    <name type="scientific">Delphinapterus leucas</name>
    <name type="common">Beluga whale</name>
    <dbReference type="NCBI Taxonomy" id="9749"/>
    <lineage>
        <taxon>Eukaryota</taxon>
        <taxon>Metazoa</taxon>
        <taxon>Chordata</taxon>
        <taxon>Craniata</taxon>
        <taxon>Vertebrata</taxon>
        <taxon>Euteleostomi</taxon>
        <taxon>Mammalia</taxon>
        <taxon>Eutheria</taxon>
        <taxon>Laurasiatheria</taxon>
        <taxon>Artiodactyla</taxon>
        <taxon>Whippomorpha</taxon>
        <taxon>Cetacea</taxon>
        <taxon>Odontoceti</taxon>
        <taxon>Monodontidae</taxon>
        <taxon>Delphinapterus</taxon>
    </lineage>
</organism>
<gene>
    <name evidence="14" type="primary">ECRG4</name>
</gene>
<evidence type="ECO:0000256" key="8">
    <source>
        <dbReference type="ARBA" id="ARBA00022685"/>
    </source>
</evidence>
<name>A0A2Y9QHR0_DELLE</name>
<evidence type="ECO:0000256" key="5">
    <source>
        <dbReference type="ARBA" id="ARBA00022475"/>
    </source>
</evidence>